<dbReference type="Pfam" id="PF03116">
    <property type="entry name" value="NQR2_RnfD_RnfE"/>
    <property type="match status" value="1"/>
</dbReference>
<gene>
    <name evidence="10" type="ORF">HNQ80_002032</name>
</gene>
<evidence type="ECO:0000313" key="11">
    <source>
        <dbReference type="Proteomes" id="UP000579281"/>
    </source>
</evidence>
<feature type="transmembrane region" description="Helical" evidence="9">
    <location>
        <begin position="266"/>
        <end position="295"/>
    </location>
</feature>
<evidence type="ECO:0000313" key="10">
    <source>
        <dbReference type="EMBL" id="MBB6215941.1"/>
    </source>
</evidence>
<evidence type="ECO:0000256" key="7">
    <source>
        <dbReference type="ARBA" id="ARBA00022989"/>
    </source>
</evidence>
<dbReference type="EMBL" id="JACHEN010000011">
    <property type="protein sequence ID" value="MBB6215941.1"/>
    <property type="molecule type" value="Genomic_DNA"/>
</dbReference>
<keyword evidence="5 9" id="KW-0812">Transmembrane</keyword>
<dbReference type="EC" id="1.6.5.-" evidence="10"/>
<dbReference type="GO" id="GO:0005886">
    <property type="term" value="C:plasma membrane"/>
    <property type="evidence" value="ECO:0007669"/>
    <property type="project" value="TreeGrafter"/>
</dbReference>
<keyword evidence="8 9" id="KW-0472">Membrane</keyword>
<feature type="transmembrane region" description="Helical" evidence="9">
    <location>
        <begin position="82"/>
        <end position="102"/>
    </location>
</feature>
<evidence type="ECO:0000256" key="8">
    <source>
        <dbReference type="ARBA" id="ARBA00023136"/>
    </source>
</evidence>
<dbReference type="Proteomes" id="UP000579281">
    <property type="component" value="Unassembled WGS sequence"/>
</dbReference>
<accession>A0A841KRF7</accession>
<dbReference type="GO" id="GO:0016491">
    <property type="term" value="F:oxidoreductase activity"/>
    <property type="evidence" value="ECO:0007669"/>
    <property type="project" value="UniProtKB-KW"/>
</dbReference>
<keyword evidence="10" id="KW-0830">Ubiquinone</keyword>
<organism evidence="10 11">
    <name type="scientific">Anaerosolibacter carboniphilus</name>
    <dbReference type="NCBI Taxonomy" id="1417629"/>
    <lineage>
        <taxon>Bacteria</taxon>
        <taxon>Bacillati</taxon>
        <taxon>Bacillota</taxon>
        <taxon>Clostridia</taxon>
        <taxon>Peptostreptococcales</taxon>
        <taxon>Thermotaleaceae</taxon>
        <taxon>Anaerosolibacter</taxon>
    </lineage>
</organism>
<dbReference type="PANTHER" id="PTHR30578">
    <property type="entry name" value="ELECTRON TRANSPORT COMPLEX PROTEIN RNFD"/>
    <property type="match status" value="1"/>
</dbReference>
<sequence>MRAIKKPLFMKQKLMRKVIYSLIPIVIASVYFFGLRALVLMVWVVGIGTATEWFFEKRYNKPISEAVIVTCMLYTLTLPPSTPFWIAAVGIMFGIIFGKEVFGGFGRNVFNPALVARCFVYVCFPEPLTIHWVKSATGFPGGFGVWLTESIDAVSQSTPMLIFRETSQTESFARLFIGNIPGSLGETSALLIILAAIYLIYTKSASWQTMIGVFMGYLLMSTTLYILGASTIPNPLFGLLSGGLLFGTVFMATDPISSPMTVEGKWIYGVLIGIVTVIIRGYALFAGGIMFAILIGNTFAPLIDEGVKIYKSSRKKVTA</sequence>
<keyword evidence="1" id="KW-0813">Transport</keyword>
<proteinExistence type="predicted"/>
<evidence type="ECO:0000256" key="4">
    <source>
        <dbReference type="ARBA" id="ARBA00022643"/>
    </source>
</evidence>
<dbReference type="GO" id="GO:0022900">
    <property type="term" value="P:electron transport chain"/>
    <property type="evidence" value="ECO:0007669"/>
    <property type="project" value="InterPro"/>
</dbReference>
<dbReference type="GO" id="GO:0055085">
    <property type="term" value="P:transmembrane transport"/>
    <property type="evidence" value="ECO:0007669"/>
    <property type="project" value="InterPro"/>
</dbReference>
<keyword evidence="11" id="KW-1185">Reference proteome</keyword>
<dbReference type="InterPro" id="IPR011303">
    <property type="entry name" value="RnfD_bac"/>
</dbReference>
<reference evidence="10 11" key="1">
    <citation type="submission" date="2020-08" db="EMBL/GenBank/DDBJ databases">
        <title>Genomic Encyclopedia of Type Strains, Phase IV (KMG-IV): sequencing the most valuable type-strain genomes for metagenomic binning, comparative biology and taxonomic classification.</title>
        <authorList>
            <person name="Goeker M."/>
        </authorList>
    </citation>
    <scope>NUCLEOTIDE SEQUENCE [LARGE SCALE GENOMIC DNA]</scope>
    <source>
        <strain evidence="10 11">DSM 103526</strain>
    </source>
</reference>
<evidence type="ECO:0000256" key="9">
    <source>
        <dbReference type="SAM" id="Phobius"/>
    </source>
</evidence>
<evidence type="ECO:0000256" key="6">
    <source>
        <dbReference type="ARBA" id="ARBA00022967"/>
    </source>
</evidence>
<dbReference type="PANTHER" id="PTHR30578:SF1">
    <property type="entry name" value="NA(+)-TRANSLOCATING NADH-QUINONE REDUCTASE SUBUNIT B"/>
    <property type="match status" value="1"/>
</dbReference>
<comment type="caution">
    <text evidence="10">The sequence shown here is derived from an EMBL/GenBank/DDBJ whole genome shotgun (WGS) entry which is preliminary data.</text>
</comment>
<dbReference type="InterPro" id="IPR004338">
    <property type="entry name" value="NqrB/RnfD"/>
</dbReference>
<dbReference type="RefSeq" id="WP_184310490.1">
    <property type="nucleotide sequence ID" value="NZ_JACHEN010000011.1"/>
</dbReference>
<keyword evidence="10" id="KW-0560">Oxidoreductase</keyword>
<keyword evidence="7 9" id="KW-1133">Transmembrane helix</keyword>
<feature type="transmembrane region" description="Helical" evidence="9">
    <location>
        <begin position="184"/>
        <end position="201"/>
    </location>
</feature>
<keyword evidence="4" id="KW-0288">FMN</keyword>
<feature type="transmembrane region" description="Helical" evidence="9">
    <location>
        <begin position="207"/>
        <end position="227"/>
    </location>
</feature>
<feature type="transmembrane region" description="Helical" evidence="9">
    <location>
        <begin position="236"/>
        <end position="254"/>
    </location>
</feature>
<name>A0A841KRF7_9FIRM</name>
<keyword evidence="6" id="KW-1278">Translocase</keyword>
<dbReference type="NCBIfam" id="TIGR01946">
    <property type="entry name" value="rnfD"/>
    <property type="match status" value="1"/>
</dbReference>
<evidence type="ECO:0000256" key="1">
    <source>
        <dbReference type="ARBA" id="ARBA00022448"/>
    </source>
</evidence>
<evidence type="ECO:0000256" key="2">
    <source>
        <dbReference type="ARBA" id="ARBA00022553"/>
    </source>
</evidence>
<evidence type="ECO:0000256" key="5">
    <source>
        <dbReference type="ARBA" id="ARBA00022692"/>
    </source>
</evidence>
<protein>
    <submittedName>
        <fullName evidence="10">Na+-transporting NADH:ubiquinone oxidoreductase subunit B</fullName>
        <ecNumber evidence="10">1.6.5.-</ecNumber>
    </submittedName>
</protein>
<evidence type="ECO:0000256" key="3">
    <source>
        <dbReference type="ARBA" id="ARBA00022630"/>
    </source>
</evidence>
<feature type="transmembrane region" description="Helical" evidence="9">
    <location>
        <begin position="21"/>
        <end position="45"/>
    </location>
</feature>
<keyword evidence="3" id="KW-0285">Flavoprotein</keyword>
<keyword evidence="2" id="KW-0597">Phosphoprotein</keyword>
<dbReference type="AlphaFoldDB" id="A0A841KRF7"/>